<dbReference type="GO" id="GO:0003723">
    <property type="term" value="F:RNA binding"/>
    <property type="evidence" value="ECO:0007669"/>
    <property type="project" value="UniProtKB-UniRule"/>
</dbReference>
<evidence type="ECO:0000313" key="15">
    <source>
        <dbReference type="Proteomes" id="UP000223071"/>
    </source>
</evidence>
<name>A0A2A9HCI3_TEPT2</name>
<dbReference type="GO" id="GO:0016787">
    <property type="term" value="F:hydrolase activity"/>
    <property type="evidence" value="ECO:0007669"/>
    <property type="project" value="UniProtKB-KW"/>
</dbReference>
<dbReference type="InterPro" id="IPR036269">
    <property type="entry name" value="Rho_N_sf"/>
</dbReference>
<evidence type="ECO:0000256" key="12">
    <source>
        <dbReference type="SAM" id="MobiDB-lite"/>
    </source>
</evidence>
<dbReference type="GO" id="GO:0004386">
    <property type="term" value="F:helicase activity"/>
    <property type="evidence" value="ECO:0007669"/>
    <property type="project" value="UniProtKB-UniRule"/>
</dbReference>
<dbReference type="HAMAP" id="MF_01884">
    <property type="entry name" value="Rho"/>
    <property type="match status" value="1"/>
</dbReference>
<dbReference type="CDD" id="cd01128">
    <property type="entry name" value="rho_factor_C"/>
    <property type="match status" value="1"/>
</dbReference>
<dbReference type="PROSITE" id="PS51856">
    <property type="entry name" value="RHO_RNA_BD"/>
    <property type="match status" value="1"/>
</dbReference>
<dbReference type="Proteomes" id="UP000223071">
    <property type="component" value="Unassembled WGS sequence"/>
</dbReference>
<dbReference type="SUPFAM" id="SSF52540">
    <property type="entry name" value="P-loop containing nucleoside triphosphate hydrolases"/>
    <property type="match status" value="1"/>
</dbReference>
<keyword evidence="6 9" id="KW-0694">RNA-binding</keyword>
<keyword evidence="4 9" id="KW-0347">Helicase</keyword>
<dbReference type="InterPro" id="IPR000194">
    <property type="entry name" value="ATPase_F1/V1/A1_a/bsu_nucl-bd"/>
</dbReference>
<dbReference type="Pfam" id="PF07498">
    <property type="entry name" value="Rho_N"/>
    <property type="match status" value="1"/>
</dbReference>
<dbReference type="Gene3D" id="3.40.50.300">
    <property type="entry name" value="P-loop containing nucleotide triphosphate hydrolases"/>
    <property type="match status" value="1"/>
</dbReference>
<dbReference type="InterPro" id="IPR011112">
    <property type="entry name" value="Rho-like_N"/>
</dbReference>
<organism evidence="14 15">
    <name type="scientific">Tepidiforma thermophila (strain KCTC 52669 / CGMCC 1.13589 / G233)</name>
    <dbReference type="NCBI Taxonomy" id="2761530"/>
    <lineage>
        <taxon>Bacteria</taxon>
        <taxon>Bacillati</taxon>
        <taxon>Chloroflexota</taxon>
        <taxon>Tepidiformia</taxon>
        <taxon>Tepidiformales</taxon>
        <taxon>Tepidiformaceae</taxon>
        <taxon>Tepidiforma</taxon>
    </lineage>
</organism>
<dbReference type="InterPro" id="IPR003593">
    <property type="entry name" value="AAA+_ATPase"/>
</dbReference>
<protein>
    <recommendedName>
        <fullName evidence="9 10">Transcription termination factor Rho</fullName>
        <ecNumber evidence="9 10">3.6.4.-</ecNumber>
    </recommendedName>
    <alternativeName>
        <fullName evidence="9">ATP-dependent helicase Rho</fullName>
    </alternativeName>
</protein>
<keyword evidence="15" id="KW-1185">Reference proteome</keyword>
<evidence type="ECO:0000256" key="8">
    <source>
        <dbReference type="ARBA" id="ARBA00023163"/>
    </source>
</evidence>
<comment type="subunit">
    <text evidence="9">Homohexamer. The homohexamer assembles into an open ring structure.</text>
</comment>
<dbReference type="InterPro" id="IPR012340">
    <property type="entry name" value="NA-bd_OB-fold"/>
</dbReference>
<dbReference type="InterPro" id="IPR004665">
    <property type="entry name" value="Term_rho"/>
</dbReference>
<feature type="binding site" evidence="9">
    <location>
        <begin position="442"/>
        <end position="447"/>
    </location>
    <ligand>
        <name>ATP</name>
        <dbReference type="ChEBI" id="CHEBI:30616"/>
    </ligand>
</feature>
<keyword evidence="2 9" id="KW-0547">Nucleotide-binding</keyword>
<feature type="compositionally biased region" description="Basic and acidic residues" evidence="12">
    <location>
        <begin position="219"/>
        <end position="240"/>
    </location>
</feature>
<evidence type="ECO:0000256" key="3">
    <source>
        <dbReference type="ARBA" id="ARBA00022801"/>
    </source>
</evidence>
<keyword evidence="5 9" id="KW-0067">ATP-binding</keyword>
<dbReference type="PANTHER" id="PTHR46425">
    <property type="entry name" value="TRANSCRIPTION TERMINATION FACTOR RHO"/>
    <property type="match status" value="1"/>
</dbReference>
<keyword evidence="3 9" id="KW-0378">Hydrolase</keyword>
<reference evidence="14 15" key="1">
    <citation type="submission" date="2017-09" db="EMBL/GenBank/DDBJ databases">
        <title>Sequencing the genomes of two abundant thermophiles in Great Basin hot springs: Thermocrinis jamiesonii and novel Chloroflexi Thermoflexus hugenholtzii.</title>
        <authorList>
            <person name="Hedlund B."/>
        </authorList>
    </citation>
    <scope>NUCLEOTIDE SEQUENCE [LARGE SCALE GENOMIC DNA]</scope>
    <source>
        <strain evidence="14 15">G233</strain>
    </source>
</reference>
<feature type="binding site" evidence="9">
    <location>
        <begin position="454"/>
        <end position="459"/>
    </location>
    <ligand>
        <name>ATP</name>
        <dbReference type="ChEBI" id="CHEBI:30616"/>
    </ligand>
</feature>
<dbReference type="GO" id="GO:0006353">
    <property type="term" value="P:DNA-templated transcription termination"/>
    <property type="evidence" value="ECO:0007669"/>
    <property type="project" value="UniProtKB-UniRule"/>
</dbReference>
<comment type="function">
    <text evidence="9">Facilitates transcription termination by a mechanism that involves Rho binding to the nascent RNA, activation of Rho's RNA-dependent ATPase activity, and release of the mRNA from the DNA template.</text>
</comment>
<keyword evidence="7 9" id="KW-0805">Transcription regulation</keyword>
<feature type="compositionally biased region" description="Low complexity" evidence="12">
    <location>
        <begin position="105"/>
        <end position="119"/>
    </location>
</feature>
<evidence type="ECO:0000259" key="13">
    <source>
        <dbReference type="PROSITE" id="PS51856"/>
    </source>
</evidence>
<evidence type="ECO:0000256" key="4">
    <source>
        <dbReference type="ARBA" id="ARBA00022806"/>
    </source>
</evidence>
<dbReference type="SMART" id="SM00357">
    <property type="entry name" value="CSP"/>
    <property type="match status" value="1"/>
</dbReference>
<evidence type="ECO:0000256" key="9">
    <source>
        <dbReference type="HAMAP-Rule" id="MF_01884"/>
    </source>
</evidence>
<accession>A0A2A9HCI3</accession>
<evidence type="ECO:0000256" key="11">
    <source>
        <dbReference type="PROSITE-ProRule" id="PRU01203"/>
    </source>
</evidence>
<gene>
    <name evidence="9" type="primary">rho</name>
    <name evidence="14" type="ORF">A9A59_0920</name>
</gene>
<dbReference type="PANTHER" id="PTHR46425:SF1">
    <property type="entry name" value="TRANSCRIPTION TERMINATION FACTOR RHO"/>
    <property type="match status" value="1"/>
</dbReference>
<dbReference type="NCBIfam" id="NF006886">
    <property type="entry name" value="PRK09376.1"/>
    <property type="match status" value="1"/>
</dbReference>
<dbReference type="Pfam" id="PF07497">
    <property type="entry name" value="Rho_RNA_bind"/>
    <property type="match status" value="1"/>
</dbReference>
<dbReference type="AlphaFoldDB" id="A0A2A9HCI3"/>
<dbReference type="EC" id="3.6.4.-" evidence="9 10"/>
<dbReference type="NCBIfam" id="TIGR00767">
    <property type="entry name" value="rho"/>
    <property type="match status" value="1"/>
</dbReference>
<evidence type="ECO:0000256" key="7">
    <source>
        <dbReference type="ARBA" id="ARBA00023015"/>
    </source>
</evidence>
<evidence type="ECO:0000256" key="6">
    <source>
        <dbReference type="ARBA" id="ARBA00022884"/>
    </source>
</evidence>
<feature type="domain" description="Rho RNA-BD" evidence="13">
    <location>
        <begin position="325"/>
        <end position="399"/>
    </location>
</feature>
<dbReference type="GO" id="GO:0005524">
    <property type="term" value="F:ATP binding"/>
    <property type="evidence" value="ECO:0007669"/>
    <property type="project" value="UniProtKB-UniRule"/>
</dbReference>
<comment type="caution">
    <text evidence="14">The sequence shown here is derived from an EMBL/GenBank/DDBJ whole genome shotgun (WGS) entry which is preliminary data.</text>
</comment>
<dbReference type="GO" id="GO:0008186">
    <property type="term" value="F:ATP-dependent activity, acting on RNA"/>
    <property type="evidence" value="ECO:0007669"/>
    <property type="project" value="UniProtKB-UniRule"/>
</dbReference>
<feature type="compositionally biased region" description="Low complexity" evidence="12">
    <location>
        <begin position="48"/>
        <end position="76"/>
    </location>
</feature>
<dbReference type="Pfam" id="PF00006">
    <property type="entry name" value="ATP-synt_ab"/>
    <property type="match status" value="1"/>
</dbReference>
<evidence type="ECO:0000256" key="1">
    <source>
        <dbReference type="ARBA" id="ARBA00022472"/>
    </source>
</evidence>
<dbReference type="SUPFAM" id="SSF68912">
    <property type="entry name" value="Rho N-terminal domain-like"/>
    <property type="match status" value="1"/>
</dbReference>
<dbReference type="InterPro" id="IPR027417">
    <property type="entry name" value="P-loop_NTPase"/>
</dbReference>
<dbReference type="InterPro" id="IPR011129">
    <property type="entry name" value="CSD"/>
</dbReference>
<proteinExistence type="inferred from homology"/>
<dbReference type="SUPFAM" id="SSF50249">
    <property type="entry name" value="Nucleic acid-binding proteins"/>
    <property type="match status" value="1"/>
</dbReference>
<dbReference type="Gene3D" id="2.40.50.140">
    <property type="entry name" value="Nucleic acid-binding proteins"/>
    <property type="match status" value="1"/>
</dbReference>
<dbReference type="SMART" id="SM00959">
    <property type="entry name" value="Rho_N"/>
    <property type="match status" value="1"/>
</dbReference>
<dbReference type="CDD" id="cd04459">
    <property type="entry name" value="Rho_CSD"/>
    <property type="match status" value="1"/>
</dbReference>
<keyword evidence="1 9" id="KW-0806">Transcription termination</keyword>
<evidence type="ECO:0000256" key="10">
    <source>
        <dbReference type="NCBIfam" id="TIGR00767"/>
    </source>
</evidence>
<comment type="caution">
    <text evidence="9">Lacks conserved residue(s) required for the propagation of feature annotation.</text>
</comment>
<keyword evidence="8 9" id="KW-0804">Transcription</keyword>
<comment type="similarity">
    <text evidence="9 11">Belongs to the Rho family.</text>
</comment>
<evidence type="ECO:0000313" key="14">
    <source>
        <dbReference type="EMBL" id="PFG73717.1"/>
    </source>
</evidence>
<evidence type="ECO:0000256" key="5">
    <source>
        <dbReference type="ARBA" id="ARBA00022840"/>
    </source>
</evidence>
<feature type="compositionally biased region" description="Basic and acidic residues" evidence="12">
    <location>
        <begin position="179"/>
        <end position="208"/>
    </location>
</feature>
<feature type="binding site" evidence="9">
    <location>
        <position position="485"/>
    </location>
    <ligand>
        <name>ATP</name>
        <dbReference type="ChEBI" id="CHEBI:30616"/>
    </ligand>
</feature>
<dbReference type="SMART" id="SM00382">
    <property type="entry name" value="AAA"/>
    <property type="match status" value="1"/>
</dbReference>
<evidence type="ECO:0000256" key="2">
    <source>
        <dbReference type="ARBA" id="ARBA00022741"/>
    </source>
</evidence>
<feature type="region of interest" description="Disordered" evidence="12">
    <location>
        <begin position="1"/>
        <end position="240"/>
    </location>
</feature>
<dbReference type="EMBL" id="PDJQ01000001">
    <property type="protein sequence ID" value="PFG73717.1"/>
    <property type="molecule type" value="Genomic_DNA"/>
</dbReference>
<dbReference type="InterPro" id="IPR041703">
    <property type="entry name" value="Rho_factor_ATP-bd"/>
</dbReference>
<sequence>MQETEANDLIPTTDAPASENGHAPEAPAPRRRVTRARKADPPPPEVLENAVDVAAQAAAEAQASPNGAAEAAGEGAAPRRRVRSRAAAAGQPTEDREASSAVEMPEAGGAPAGSPAQEPGGAGPGEPAEEAGVPGEAAPERPERPGAIRRTGGRTAAELERPAEAEAASVPEAEPEAAEPQRSRIFRREGQGDRERPAAPEVIVRRDPTPPPQPQGQSRAEREAARRERRWRDRESRNDRGWRDREFREREFARERLERELEREIAREERAQAGAPPLNIAELEQKSREELIAIAQEMGLEDVYALRKSDLIFRLLQAQAEARGNVFSGGFLEVSDDGNYGFLRGPSMLPGPNDIYVSQSQLRRFALRPGDYVTGQVRHPKDNEKFYGLLKVEAVNGMDPETAKRRPHFENLTAIFPYQQLKLETTPDNLTHRIIDLIAPIGRGQRGLIVSPPKAGKTMLLKNIANGISTNYPDVHLMVLLIGERPEEVTDMQRSVRGEVVSSTFDEPVEDHTRVAEMALERAKRLVEGGKDVVILLDSITRLTRAYNLALPPSGRTLSGGVDPIALYPPKRLFGAARKCEEGGSLTILATCLVDTGSRMDEVVFEEFKGTGNMELRLDRRLAERRYYPAIDIQASGTRREELLLDEKTLKGVWLVRRMTAMISQNSPNQLEATERLLERLARTNNNEEFLASLKSDL</sequence>
<dbReference type="InterPro" id="IPR011113">
    <property type="entry name" value="Rho_RNA-bd"/>
</dbReference>